<dbReference type="PANTHER" id="PTHR10219:SF25">
    <property type="entry name" value="PLECKSTRIN HOMOLOGY DOMAIN-CONTAINING FAMILY A MEMBER 8"/>
    <property type="match status" value="1"/>
</dbReference>
<keyword evidence="4" id="KW-1185">Reference proteome</keyword>
<dbReference type="Pfam" id="PF08718">
    <property type="entry name" value="GLTP"/>
    <property type="match status" value="1"/>
</dbReference>
<dbReference type="GO" id="GO:0005829">
    <property type="term" value="C:cytosol"/>
    <property type="evidence" value="ECO:0007669"/>
    <property type="project" value="TreeGrafter"/>
</dbReference>
<sequence>MTTFFDTLKLSFKDVPITADGKIPTAEFLDAAQSLVTLFDILGSSAFVPVQNDMNGNIKKIREYLLANPVAAATLQDLILSEKDTKKKTATQGLLWLTRGLAFTALALRNNINDPSQELTVSFTDSYSKTLSKYHNFVVRGIFSLAMKACPYRKDFYIKLASGSTDPVLLQRVAELLDEWVAALEKIVEIIEKFFESGNYGKGL</sequence>
<keyword evidence="1" id="KW-0813">Transport</keyword>
<evidence type="ECO:0000256" key="1">
    <source>
        <dbReference type="ARBA" id="ARBA00022448"/>
    </source>
</evidence>
<evidence type="ECO:0000313" key="3">
    <source>
        <dbReference type="EMBL" id="VVT55579.1"/>
    </source>
</evidence>
<dbReference type="GeneID" id="43583471"/>
<name>A0A5E8BY73_9ASCO</name>
<dbReference type="AlphaFoldDB" id="A0A5E8BY73"/>
<dbReference type="FunFam" id="1.10.3520.10:FF:000001">
    <property type="entry name" value="Pleckstrin domain-containing family A member 8"/>
    <property type="match status" value="1"/>
</dbReference>
<reference evidence="3 4" key="1">
    <citation type="submission" date="2019-09" db="EMBL/GenBank/DDBJ databases">
        <authorList>
            <person name="Brejova B."/>
        </authorList>
    </citation>
    <scope>NUCLEOTIDE SEQUENCE [LARGE SCALE GENOMIC DNA]</scope>
</reference>
<gene>
    <name evidence="3" type="ORF">SAPINGB_P004656</name>
</gene>
<dbReference type="SUPFAM" id="SSF110004">
    <property type="entry name" value="Glycolipid transfer protein, GLTP"/>
    <property type="match status" value="1"/>
</dbReference>
<protein>
    <recommendedName>
        <fullName evidence="2">Glycolipid transfer protein domain-containing protein</fullName>
    </recommendedName>
</protein>
<evidence type="ECO:0000313" key="4">
    <source>
        <dbReference type="Proteomes" id="UP000398389"/>
    </source>
</evidence>
<proteinExistence type="predicted"/>
<dbReference type="Gene3D" id="1.10.3520.10">
    <property type="entry name" value="Glycolipid transfer protein"/>
    <property type="match status" value="1"/>
</dbReference>
<dbReference type="Proteomes" id="UP000398389">
    <property type="component" value="Unassembled WGS sequence"/>
</dbReference>
<evidence type="ECO:0000259" key="2">
    <source>
        <dbReference type="Pfam" id="PF08718"/>
    </source>
</evidence>
<dbReference type="OrthoDB" id="205255at2759"/>
<dbReference type="InterPro" id="IPR014830">
    <property type="entry name" value="Glycolipid_transfer_prot_dom"/>
</dbReference>
<dbReference type="GO" id="GO:1902388">
    <property type="term" value="F:ceramide 1-phosphate transfer activity"/>
    <property type="evidence" value="ECO:0007669"/>
    <property type="project" value="TreeGrafter"/>
</dbReference>
<feature type="domain" description="Glycolipid transfer protein" evidence="2">
    <location>
        <begin position="23"/>
        <end position="161"/>
    </location>
</feature>
<organism evidence="3 4">
    <name type="scientific">Magnusiomyces paraingens</name>
    <dbReference type="NCBI Taxonomy" id="2606893"/>
    <lineage>
        <taxon>Eukaryota</taxon>
        <taxon>Fungi</taxon>
        <taxon>Dikarya</taxon>
        <taxon>Ascomycota</taxon>
        <taxon>Saccharomycotina</taxon>
        <taxon>Dipodascomycetes</taxon>
        <taxon>Dipodascales</taxon>
        <taxon>Dipodascaceae</taxon>
        <taxon>Magnusiomyces</taxon>
    </lineage>
</organism>
<dbReference type="InterPro" id="IPR036497">
    <property type="entry name" value="GLTP_sf"/>
</dbReference>
<dbReference type="EMBL" id="CABVLU010000003">
    <property type="protein sequence ID" value="VVT55579.1"/>
    <property type="molecule type" value="Genomic_DNA"/>
</dbReference>
<dbReference type="GO" id="GO:1902387">
    <property type="term" value="F:ceramide 1-phosphate binding"/>
    <property type="evidence" value="ECO:0007669"/>
    <property type="project" value="TreeGrafter"/>
</dbReference>
<accession>A0A5E8BY73</accession>
<dbReference type="GO" id="GO:0016020">
    <property type="term" value="C:membrane"/>
    <property type="evidence" value="ECO:0007669"/>
    <property type="project" value="TreeGrafter"/>
</dbReference>
<dbReference type="RefSeq" id="XP_031855262.1">
    <property type="nucleotide sequence ID" value="XM_031999371.1"/>
</dbReference>
<dbReference type="PANTHER" id="PTHR10219">
    <property type="entry name" value="GLYCOLIPID TRANSFER PROTEIN-RELATED"/>
    <property type="match status" value="1"/>
</dbReference>